<dbReference type="EMBL" id="LAZR01002543">
    <property type="protein sequence ID" value="KKN28665.1"/>
    <property type="molecule type" value="Genomic_DNA"/>
</dbReference>
<gene>
    <name evidence="1" type="ORF">LCGC14_0851770</name>
</gene>
<proteinExistence type="predicted"/>
<organism evidence="1">
    <name type="scientific">marine sediment metagenome</name>
    <dbReference type="NCBI Taxonomy" id="412755"/>
    <lineage>
        <taxon>unclassified sequences</taxon>
        <taxon>metagenomes</taxon>
        <taxon>ecological metagenomes</taxon>
    </lineage>
</organism>
<sequence length="86" mass="9772">MFNKTSRGMIQTTVLLTPEFNELRKQHHITLSEAVKVGISILLAEKGVMEYDNRLNIVRQVNLYKQKAGEYAQKAANLENGKSHSK</sequence>
<dbReference type="AlphaFoldDB" id="A0A0F9P9X7"/>
<accession>A0A0F9P9X7</accession>
<reference evidence="1" key="1">
    <citation type="journal article" date="2015" name="Nature">
        <title>Complex archaea that bridge the gap between prokaryotes and eukaryotes.</title>
        <authorList>
            <person name="Spang A."/>
            <person name="Saw J.H."/>
            <person name="Jorgensen S.L."/>
            <person name="Zaremba-Niedzwiedzka K."/>
            <person name="Martijn J."/>
            <person name="Lind A.E."/>
            <person name="van Eijk R."/>
            <person name="Schleper C."/>
            <person name="Guy L."/>
            <person name="Ettema T.J."/>
        </authorList>
    </citation>
    <scope>NUCLEOTIDE SEQUENCE</scope>
</reference>
<protein>
    <submittedName>
        <fullName evidence="1">Uncharacterized protein</fullName>
    </submittedName>
</protein>
<evidence type="ECO:0000313" key="1">
    <source>
        <dbReference type="EMBL" id="KKN28665.1"/>
    </source>
</evidence>
<comment type="caution">
    <text evidence="1">The sequence shown here is derived from an EMBL/GenBank/DDBJ whole genome shotgun (WGS) entry which is preliminary data.</text>
</comment>
<name>A0A0F9P9X7_9ZZZZ</name>